<organism evidence="1 2">
    <name type="scientific">Eumeta variegata</name>
    <name type="common">Bagworm moth</name>
    <name type="synonym">Eumeta japonica</name>
    <dbReference type="NCBI Taxonomy" id="151549"/>
    <lineage>
        <taxon>Eukaryota</taxon>
        <taxon>Metazoa</taxon>
        <taxon>Ecdysozoa</taxon>
        <taxon>Arthropoda</taxon>
        <taxon>Hexapoda</taxon>
        <taxon>Insecta</taxon>
        <taxon>Pterygota</taxon>
        <taxon>Neoptera</taxon>
        <taxon>Endopterygota</taxon>
        <taxon>Lepidoptera</taxon>
        <taxon>Glossata</taxon>
        <taxon>Ditrysia</taxon>
        <taxon>Tineoidea</taxon>
        <taxon>Psychidae</taxon>
        <taxon>Oiketicinae</taxon>
        <taxon>Eumeta</taxon>
    </lineage>
</organism>
<evidence type="ECO:0000313" key="1">
    <source>
        <dbReference type="EMBL" id="GBP04759.1"/>
    </source>
</evidence>
<dbReference type="Proteomes" id="UP000299102">
    <property type="component" value="Unassembled WGS sequence"/>
</dbReference>
<gene>
    <name evidence="1" type="ORF">EVAR_3699_1</name>
</gene>
<dbReference type="AlphaFoldDB" id="A0A4C1SRH7"/>
<keyword evidence="2" id="KW-1185">Reference proteome</keyword>
<proteinExistence type="predicted"/>
<dbReference type="EMBL" id="BGZK01000015">
    <property type="protein sequence ID" value="GBP04759.1"/>
    <property type="molecule type" value="Genomic_DNA"/>
</dbReference>
<evidence type="ECO:0000313" key="2">
    <source>
        <dbReference type="Proteomes" id="UP000299102"/>
    </source>
</evidence>
<accession>A0A4C1SRH7</accession>
<protein>
    <submittedName>
        <fullName evidence="1">Uncharacterized protein</fullName>
    </submittedName>
</protein>
<name>A0A4C1SRH7_EUMVA</name>
<sequence length="156" mass="17547">MIIFTAHFDFRLPPSRRTIKRILKKSTVGNPCVMPFSVAAYESASSQGVPIDVSHTEHISKSIRRRRRVYAHTPPAPHATGTYAGYIEEGINLMGVCRFHIRYTHSIRDRLFDACTRTFIADFYCVAGGRNRSAWNASGDIVRREAIASFGRISVS</sequence>
<comment type="caution">
    <text evidence="1">The sequence shown here is derived from an EMBL/GenBank/DDBJ whole genome shotgun (WGS) entry which is preliminary data.</text>
</comment>
<reference evidence="1 2" key="1">
    <citation type="journal article" date="2019" name="Commun. Biol.">
        <title>The bagworm genome reveals a unique fibroin gene that provides high tensile strength.</title>
        <authorList>
            <person name="Kono N."/>
            <person name="Nakamura H."/>
            <person name="Ohtoshi R."/>
            <person name="Tomita M."/>
            <person name="Numata K."/>
            <person name="Arakawa K."/>
        </authorList>
    </citation>
    <scope>NUCLEOTIDE SEQUENCE [LARGE SCALE GENOMIC DNA]</scope>
</reference>